<sequence>MMTLARVAALLGLAGAVVHLALTGAHVAHAPLIALGLVALALVCVPCSVRLWRSPHDRSAWRGALVVAGVMVMLHLAMRPDGAMLAAVLTVAALQAAVGLAALRRSARLPAPADA</sequence>
<keyword evidence="1" id="KW-0812">Transmembrane</keyword>
<keyword evidence="1" id="KW-0472">Membrane</keyword>
<organism evidence="2 3">
    <name type="scientific">Catenuloplanes niger</name>
    <dbReference type="NCBI Taxonomy" id="587534"/>
    <lineage>
        <taxon>Bacteria</taxon>
        <taxon>Bacillati</taxon>
        <taxon>Actinomycetota</taxon>
        <taxon>Actinomycetes</taxon>
        <taxon>Micromonosporales</taxon>
        <taxon>Micromonosporaceae</taxon>
        <taxon>Catenuloplanes</taxon>
    </lineage>
</organism>
<feature type="transmembrane region" description="Helical" evidence="1">
    <location>
        <begin position="33"/>
        <end position="52"/>
    </location>
</feature>
<dbReference type="AlphaFoldDB" id="A0AAE3ZWH5"/>
<dbReference type="EMBL" id="JAVDYC010000001">
    <property type="protein sequence ID" value="MDR7325140.1"/>
    <property type="molecule type" value="Genomic_DNA"/>
</dbReference>
<evidence type="ECO:0000256" key="1">
    <source>
        <dbReference type="SAM" id="Phobius"/>
    </source>
</evidence>
<protein>
    <submittedName>
        <fullName evidence="2">Uncharacterized protein</fullName>
    </submittedName>
</protein>
<dbReference type="Proteomes" id="UP001183629">
    <property type="component" value="Unassembled WGS sequence"/>
</dbReference>
<feature type="transmembrane region" description="Helical" evidence="1">
    <location>
        <begin position="59"/>
        <end position="78"/>
    </location>
</feature>
<comment type="caution">
    <text evidence="2">The sequence shown here is derived from an EMBL/GenBank/DDBJ whole genome shotgun (WGS) entry which is preliminary data.</text>
</comment>
<proteinExistence type="predicted"/>
<evidence type="ECO:0000313" key="3">
    <source>
        <dbReference type="Proteomes" id="UP001183629"/>
    </source>
</evidence>
<reference evidence="2 3" key="1">
    <citation type="submission" date="2023-07" db="EMBL/GenBank/DDBJ databases">
        <title>Sequencing the genomes of 1000 actinobacteria strains.</title>
        <authorList>
            <person name="Klenk H.-P."/>
        </authorList>
    </citation>
    <scope>NUCLEOTIDE SEQUENCE [LARGE SCALE GENOMIC DNA]</scope>
    <source>
        <strain evidence="2 3">DSM 44711</strain>
    </source>
</reference>
<keyword evidence="1" id="KW-1133">Transmembrane helix</keyword>
<evidence type="ECO:0000313" key="2">
    <source>
        <dbReference type="EMBL" id="MDR7325140.1"/>
    </source>
</evidence>
<name>A0AAE3ZWH5_9ACTN</name>
<accession>A0AAE3ZWH5</accession>
<feature type="transmembrane region" description="Helical" evidence="1">
    <location>
        <begin position="84"/>
        <end position="103"/>
    </location>
</feature>
<dbReference type="RefSeq" id="WP_310419607.1">
    <property type="nucleotide sequence ID" value="NZ_JAVDYC010000001.1"/>
</dbReference>
<gene>
    <name evidence="2" type="ORF">J2S44_005390</name>
</gene>
<keyword evidence="3" id="KW-1185">Reference proteome</keyword>